<dbReference type="GO" id="GO:0003824">
    <property type="term" value="F:catalytic activity"/>
    <property type="evidence" value="ECO:0007669"/>
    <property type="project" value="InterPro"/>
</dbReference>
<dbReference type="InterPro" id="IPR058240">
    <property type="entry name" value="rSAM_sf"/>
</dbReference>
<evidence type="ECO:0000313" key="7">
    <source>
        <dbReference type="EMBL" id="ODS23824.1"/>
    </source>
</evidence>
<comment type="cofactor">
    <cofactor evidence="1">
        <name>[4Fe-4S] cluster</name>
        <dbReference type="ChEBI" id="CHEBI:49883"/>
    </cofactor>
</comment>
<evidence type="ECO:0000256" key="2">
    <source>
        <dbReference type="ARBA" id="ARBA00022691"/>
    </source>
</evidence>
<dbReference type="InterPro" id="IPR007197">
    <property type="entry name" value="rSAM"/>
</dbReference>
<keyword evidence="5" id="KW-0411">Iron-sulfur</keyword>
<accession>A0A1D2QQK2</accession>
<dbReference type="InterPro" id="IPR013785">
    <property type="entry name" value="Aldolase_TIM"/>
</dbReference>
<dbReference type="GO" id="GO:0006779">
    <property type="term" value="P:porphyrin-containing compound biosynthetic process"/>
    <property type="evidence" value="ECO:0007669"/>
    <property type="project" value="TreeGrafter"/>
</dbReference>
<dbReference type="GO" id="GO:0051539">
    <property type="term" value="F:4 iron, 4 sulfur cluster binding"/>
    <property type="evidence" value="ECO:0007669"/>
    <property type="project" value="TreeGrafter"/>
</dbReference>
<dbReference type="PANTHER" id="PTHR13932">
    <property type="entry name" value="COPROPORPHYRINIGEN III OXIDASE"/>
    <property type="match status" value="1"/>
</dbReference>
<gene>
    <name evidence="7" type="ORF">AB835_06685</name>
</gene>
<dbReference type="GO" id="GO:0005737">
    <property type="term" value="C:cytoplasm"/>
    <property type="evidence" value="ECO:0007669"/>
    <property type="project" value="TreeGrafter"/>
</dbReference>
<dbReference type="Gene3D" id="3.20.20.70">
    <property type="entry name" value="Aldolase class I"/>
    <property type="match status" value="1"/>
</dbReference>
<dbReference type="SUPFAM" id="SSF102114">
    <property type="entry name" value="Radical SAM enzymes"/>
    <property type="match status" value="1"/>
</dbReference>
<evidence type="ECO:0000259" key="6">
    <source>
        <dbReference type="PROSITE" id="PS51918"/>
    </source>
</evidence>
<dbReference type="GO" id="GO:0046872">
    <property type="term" value="F:metal ion binding"/>
    <property type="evidence" value="ECO:0007669"/>
    <property type="project" value="UniProtKB-KW"/>
</dbReference>
<dbReference type="EMBL" id="MDLC01000019">
    <property type="protein sequence ID" value="ODS23824.1"/>
    <property type="molecule type" value="Genomic_DNA"/>
</dbReference>
<evidence type="ECO:0000256" key="4">
    <source>
        <dbReference type="ARBA" id="ARBA00023004"/>
    </source>
</evidence>
<feature type="domain" description="Radical SAM core" evidence="6">
    <location>
        <begin position="51"/>
        <end position="295"/>
    </location>
</feature>
<keyword evidence="2" id="KW-0949">S-adenosyl-L-methionine</keyword>
<comment type="caution">
    <text evidence="7">The sequence shown here is derived from an EMBL/GenBank/DDBJ whole genome shotgun (WGS) entry which is preliminary data.</text>
</comment>
<dbReference type="SFLD" id="SFLDS00029">
    <property type="entry name" value="Radical_SAM"/>
    <property type="match status" value="1"/>
</dbReference>
<dbReference type="STRING" id="62101.AB835_06685"/>
<organism evidence="7 8">
    <name type="scientific">Candidatus Endobugula sertula</name>
    <name type="common">Bugula neritina bacterial symbiont</name>
    <dbReference type="NCBI Taxonomy" id="62101"/>
    <lineage>
        <taxon>Bacteria</taxon>
        <taxon>Pseudomonadati</taxon>
        <taxon>Pseudomonadota</taxon>
        <taxon>Gammaproteobacteria</taxon>
        <taxon>Cellvibrionales</taxon>
        <taxon>Cellvibrionaceae</taxon>
        <taxon>Candidatus Endobugula</taxon>
    </lineage>
</organism>
<keyword evidence="4" id="KW-0408">Iron</keyword>
<evidence type="ECO:0000256" key="5">
    <source>
        <dbReference type="ARBA" id="ARBA00023014"/>
    </source>
</evidence>
<proteinExistence type="predicted"/>
<dbReference type="PROSITE" id="PS51918">
    <property type="entry name" value="RADICAL_SAM"/>
    <property type="match status" value="1"/>
</dbReference>
<evidence type="ECO:0000256" key="1">
    <source>
        <dbReference type="ARBA" id="ARBA00001966"/>
    </source>
</evidence>
<dbReference type="AlphaFoldDB" id="A0A1D2QQK2"/>
<dbReference type="Pfam" id="PF04055">
    <property type="entry name" value="Radical_SAM"/>
    <property type="match status" value="1"/>
</dbReference>
<dbReference type="Proteomes" id="UP000242502">
    <property type="component" value="Unassembled WGS sequence"/>
</dbReference>
<sequence>MNSPNHMIEDIEGLPYKNVPEINFFYYPPVFLLDAECNSDISNIVHFDDLLDGEIEYPIYISIPYCRIRCNSCHCFKGMLPPNKEQIEVLDRYVEALISQIEAYGSTPRYKEAKFGAVYIGGGTGSTLFPEHLERIFNTLKLNFTIVDNAEITLEGSPDDFSTDYLLKAKALGVTRLSIGYQSANDKILETLNSPHRSDAGVRSMNSAMSVNFDTVNIDLLYNVPGQSFEDFQRDLELVIETGSQSISPGDYVVWTGSRAEHLINNGKLPKQHNAEVIFEWYLYASKILNDAGYSEQVRGIFTKPDHRQKYIDLCCHGDILSFGSGSYSFIGKHQLRNIVSVKQYEFNMNSGNALSADLISNTATEKNLWERFVVLNLFSSEITLYDFKKKFGLEIKDAFPEIINKLKKYGFIEVSYDCIRLTVLGKKWRRNVYYEFYGNEYVSDRIKVIL</sequence>
<evidence type="ECO:0000313" key="8">
    <source>
        <dbReference type="Proteomes" id="UP000242502"/>
    </source>
</evidence>
<dbReference type="SMART" id="SM00729">
    <property type="entry name" value="Elp3"/>
    <property type="match status" value="1"/>
</dbReference>
<protein>
    <recommendedName>
        <fullName evidence="6">Radical SAM core domain-containing protein</fullName>
    </recommendedName>
</protein>
<dbReference type="InterPro" id="IPR034505">
    <property type="entry name" value="Coproporphyrinogen-III_oxidase"/>
</dbReference>
<dbReference type="PANTHER" id="PTHR13932:SF5">
    <property type="entry name" value="RADICAL S-ADENOSYL METHIONINE DOMAIN-CONTAINING PROTEIN 1, MITOCHONDRIAL"/>
    <property type="match status" value="1"/>
</dbReference>
<dbReference type="SFLD" id="SFLDG01065">
    <property type="entry name" value="anaerobic_coproporphyrinogen-I"/>
    <property type="match status" value="1"/>
</dbReference>
<keyword evidence="3" id="KW-0479">Metal-binding</keyword>
<evidence type="ECO:0000256" key="3">
    <source>
        <dbReference type="ARBA" id="ARBA00022723"/>
    </source>
</evidence>
<dbReference type="InterPro" id="IPR006638">
    <property type="entry name" value="Elp3/MiaA/NifB-like_rSAM"/>
</dbReference>
<name>A0A1D2QQK2_9GAMM</name>
<reference evidence="7 8" key="1">
    <citation type="journal article" date="2016" name="Appl. Environ. Microbiol.">
        <title>Lack of Overt Genome Reduction in the Bryostatin-Producing Bryozoan Symbiont "Candidatus Endobugula sertula".</title>
        <authorList>
            <person name="Miller I.J."/>
            <person name="Vanee N."/>
            <person name="Fong S.S."/>
            <person name="Lim-Fong G.E."/>
            <person name="Kwan J.C."/>
        </authorList>
    </citation>
    <scope>NUCLEOTIDE SEQUENCE [LARGE SCALE GENOMIC DNA]</scope>
    <source>
        <strain evidence="7">AB1-4</strain>
    </source>
</reference>